<keyword evidence="3" id="KW-1015">Disulfide bond</keyword>
<dbReference type="InterPro" id="IPR050111">
    <property type="entry name" value="C-type_lectin/snaclec_domain"/>
</dbReference>
<proteinExistence type="predicted"/>
<evidence type="ECO:0000313" key="6">
    <source>
        <dbReference type="Proteomes" id="UP000826234"/>
    </source>
</evidence>
<dbReference type="Proteomes" id="UP000826234">
    <property type="component" value="Unassembled WGS sequence"/>
</dbReference>
<dbReference type="Pfam" id="PF00059">
    <property type="entry name" value="Lectin_C"/>
    <property type="match status" value="1"/>
</dbReference>
<evidence type="ECO:0000259" key="4">
    <source>
        <dbReference type="PROSITE" id="PS50041"/>
    </source>
</evidence>
<dbReference type="EMBL" id="JAIPUX010000521">
    <property type="protein sequence ID" value="KAH0626318.1"/>
    <property type="molecule type" value="Genomic_DNA"/>
</dbReference>
<name>A0ABQ7TAU0_PHRPL</name>
<feature type="non-terminal residue" evidence="5">
    <location>
        <position position="143"/>
    </location>
</feature>
<comment type="caution">
    <text evidence="5">The sequence shown here is derived from an EMBL/GenBank/DDBJ whole genome shotgun (WGS) entry which is preliminary data.</text>
</comment>
<organism evidence="5 6">
    <name type="scientific">Phrynosoma platyrhinos</name>
    <name type="common">Desert horned lizard</name>
    <dbReference type="NCBI Taxonomy" id="52577"/>
    <lineage>
        <taxon>Eukaryota</taxon>
        <taxon>Metazoa</taxon>
        <taxon>Chordata</taxon>
        <taxon>Craniata</taxon>
        <taxon>Vertebrata</taxon>
        <taxon>Euteleostomi</taxon>
        <taxon>Lepidosauria</taxon>
        <taxon>Squamata</taxon>
        <taxon>Bifurcata</taxon>
        <taxon>Unidentata</taxon>
        <taxon>Episquamata</taxon>
        <taxon>Toxicofera</taxon>
        <taxon>Iguania</taxon>
        <taxon>Phrynosomatidae</taxon>
        <taxon>Phrynosomatinae</taxon>
        <taxon>Phrynosoma</taxon>
    </lineage>
</organism>
<evidence type="ECO:0000256" key="1">
    <source>
        <dbReference type="ARBA" id="ARBA00004613"/>
    </source>
</evidence>
<gene>
    <name evidence="5" type="ORF">JD844_001230</name>
</gene>
<dbReference type="InterPro" id="IPR016187">
    <property type="entry name" value="CTDL_fold"/>
</dbReference>
<dbReference type="PANTHER" id="PTHR22803">
    <property type="entry name" value="MANNOSE, PHOSPHOLIPASE, LECTIN RECEPTOR RELATED"/>
    <property type="match status" value="1"/>
</dbReference>
<dbReference type="InterPro" id="IPR001304">
    <property type="entry name" value="C-type_lectin-like"/>
</dbReference>
<accession>A0ABQ7TAU0</accession>
<evidence type="ECO:0000256" key="3">
    <source>
        <dbReference type="ARBA" id="ARBA00023157"/>
    </source>
</evidence>
<evidence type="ECO:0000256" key="2">
    <source>
        <dbReference type="ARBA" id="ARBA00022525"/>
    </source>
</evidence>
<feature type="domain" description="C-type lectin" evidence="4">
    <location>
        <begin position="50"/>
        <end position="112"/>
    </location>
</feature>
<protein>
    <recommendedName>
        <fullName evidence="4">C-type lectin domain-containing protein</fullName>
    </recommendedName>
</protein>
<keyword evidence="6" id="KW-1185">Reference proteome</keyword>
<dbReference type="InterPro" id="IPR016186">
    <property type="entry name" value="C-type_lectin-like/link_sf"/>
</dbReference>
<sequence>MFSSCPSRSSTRWDSSPTPAYAFLAFCSPVLFQENTVSEAASCARGWLKGQGNCYAYFDTKKTWAEAEIECQRYGRGVHLASVLSKAESALIARYISAYQREKSNVWIGLHDPFQSLQNGLIDIVNPFKPTSASMSSREDGSF</sequence>
<evidence type="ECO:0000313" key="5">
    <source>
        <dbReference type="EMBL" id="KAH0626318.1"/>
    </source>
</evidence>
<dbReference type="Gene3D" id="3.10.100.10">
    <property type="entry name" value="Mannose-Binding Protein A, subunit A"/>
    <property type="match status" value="1"/>
</dbReference>
<comment type="subcellular location">
    <subcellularLocation>
        <location evidence="1">Secreted</location>
    </subcellularLocation>
</comment>
<keyword evidence="2" id="KW-0964">Secreted</keyword>
<dbReference type="SUPFAM" id="SSF56436">
    <property type="entry name" value="C-type lectin-like"/>
    <property type="match status" value="1"/>
</dbReference>
<reference evidence="5 6" key="1">
    <citation type="journal article" date="2022" name="Gigascience">
        <title>A chromosome-level genome assembly and annotation of the desert horned lizard, Phrynosoma platyrhinos, provides insight into chromosomal rearrangements among reptiles.</title>
        <authorList>
            <person name="Koochekian N."/>
            <person name="Ascanio A."/>
            <person name="Farleigh K."/>
            <person name="Card D.C."/>
            <person name="Schield D.R."/>
            <person name="Castoe T.A."/>
            <person name="Jezkova T."/>
        </authorList>
    </citation>
    <scope>NUCLEOTIDE SEQUENCE [LARGE SCALE GENOMIC DNA]</scope>
    <source>
        <strain evidence="5">NK-2021</strain>
    </source>
</reference>
<dbReference type="PROSITE" id="PS50041">
    <property type="entry name" value="C_TYPE_LECTIN_2"/>
    <property type="match status" value="1"/>
</dbReference>